<name>A0ACC1J2H1_9FUNG</name>
<dbReference type="EMBL" id="JANBPW010004389">
    <property type="protein sequence ID" value="KAJ1935075.1"/>
    <property type="molecule type" value="Genomic_DNA"/>
</dbReference>
<protein>
    <submittedName>
        <fullName evidence="1">Uncharacterized protein</fullName>
    </submittedName>
</protein>
<comment type="caution">
    <text evidence="1">The sequence shown here is derived from an EMBL/GenBank/DDBJ whole genome shotgun (WGS) entry which is preliminary data.</text>
</comment>
<gene>
    <name evidence="1" type="ORF">FBU59_005499</name>
</gene>
<keyword evidence="2" id="KW-1185">Reference proteome</keyword>
<proteinExistence type="predicted"/>
<accession>A0ACC1J2H1</accession>
<evidence type="ECO:0000313" key="2">
    <source>
        <dbReference type="Proteomes" id="UP001150603"/>
    </source>
</evidence>
<dbReference type="Proteomes" id="UP001150603">
    <property type="component" value="Unassembled WGS sequence"/>
</dbReference>
<organism evidence="1 2">
    <name type="scientific">Linderina macrospora</name>
    <dbReference type="NCBI Taxonomy" id="4868"/>
    <lineage>
        <taxon>Eukaryota</taxon>
        <taxon>Fungi</taxon>
        <taxon>Fungi incertae sedis</taxon>
        <taxon>Zoopagomycota</taxon>
        <taxon>Kickxellomycotina</taxon>
        <taxon>Kickxellomycetes</taxon>
        <taxon>Kickxellales</taxon>
        <taxon>Kickxellaceae</taxon>
        <taxon>Linderina</taxon>
    </lineage>
</organism>
<reference evidence="1" key="1">
    <citation type="submission" date="2022-07" db="EMBL/GenBank/DDBJ databases">
        <title>Phylogenomic reconstructions and comparative analyses of Kickxellomycotina fungi.</title>
        <authorList>
            <person name="Reynolds N.K."/>
            <person name="Stajich J.E."/>
            <person name="Barry K."/>
            <person name="Grigoriev I.V."/>
            <person name="Crous P."/>
            <person name="Smith M.E."/>
        </authorList>
    </citation>
    <scope>NUCLEOTIDE SEQUENCE</scope>
    <source>
        <strain evidence="1">NRRL 5244</strain>
    </source>
</reference>
<sequence length="356" mass="39605">MNDDQCDFEIKVEDPQNTVGALQPLIRAHSSVLAAGSDYFNALQTSNMTESEAHRVVLEDMPYGHVRRAIHFIYNNAVPNNEYLDNADDWLQLLDVAARLAIPRLVQWCQVELLRIAVTVGSEAHTFDTTDLVLSNEDGDATRVIYHNHPKVSFGDHMQLVQYPDPEYIKSIIDLVANTGADDLVAALQRLLQYYPIGVCEDRVRAADTRQFQGPNENRSPDVQDMMGDFMARIALAQQEFNAQLGGAVHTNIHHHVHHPLAHALGAMPGPVVHPPHIGVRDQQPMDELDEHEERDEGNGHIIAQQPVGMPPFRNLWMPGQVATTTAQNNNGGGDEEPPQPQPGPVPEPPTRTRDE</sequence>
<evidence type="ECO:0000313" key="1">
    <source>
        <dbReference type="EMBL" id="KAJ1935075.1"/>
    </source>
</evidence>